<feature type="transmembrane region" description="Helical" evidence="2">
    <location>
        <begin position="63"/>
        <end position="90"/>
    </location>
</feature>
<protein>
    <submittedName>
        <fullName evidence="3">DUF4190 domain-containing protein</fullName>
    </submittedName>
</protein>
<dbReference type="InterPro" id="IPR055338">
    <property type="entry name" value="YqfX-like"/>
</dbReference>
<organism evidence="3 4">
    <name type="scientific">Pseudalkalibacillus berkeleyi</name>
    <dbReference type="NCBI Taxonomy" id="1069813"/>
    <lineage>
        <taxon>Bacteria</taxon>
        <taxon>Bacillati</taxon>
        <taxon>Bacillota</taxon>
        <taxon>Bacilli</taxon>
        <taxon>Bacillales</taxon>
        <taxon>Fictibacillaceae</taxon>
        <taxon>Pseudalkalibacillus</taxon>
    </lineage>
</organism>
<feature type="region of interest" description="Disordered" evidence="1">
    <location>
        <begin position="1"/>
        <end position="56"/>
    </location>
</feature>
<dbReference type="RefSeq" id="WP_236333952.1">
    <property type="nucleotide sequence ID" value="NZ_JAKIJS010000001.1"/>
</dbReference>
<comment type="caution">
    <text evidence="3">The sequence shown here is derived from an EMBL/GenBank/DDBJ whole genome shotgun (WGS) entry which is preliminary data.</text>
</comment>
<dbReference type="PANTHER" id="PTHR40040:SF1">
    <property type="entry name" value="MEMBRANE PROTEIN"/>
    <property type="match status" value="1"/>
</dbReference>
<keyword evidence="4" id="KW-1185">Reference proteome</keyword>
<feature type="transmembrane region" description="Helical" evidence="2">
    <location>
        <begin position="102"/>
        <end position="120"/>
    </location>
</feature>
<evidence type="ECO:0000313" key="4">
    <source>
        <dbReference type="Proteomes" id="UP001649381"/>
    </source>
</evidence>
<feature type="compositionally biased region" description="Basic and acidic residues" evidence="1">
    <location>
        <begin position="33"/>
        <end position="49"/>
    </location>
</feature>
<feature type="compositionally biased region" description="Basic and acidic residues" evidence="1">
    <location>
        <begin position="1"/>
        <end position="17"/>
    </location>
</feature>
<reference evidence="3 4" key="1">
    <citation type="submission" date="2022-01" db="EMBL/GenBank/DDBJ databases">
        <title>Alkalihalobacillus sp. EGI L200015, a novel bacterium isolated from a salt lake sediment.</title>
        <authorList>
            <person name="Gao L."/>
            <person name="Fang B.-Z."/>
            <person name="Li W.-J."/>
        </authorList>
    </citation>
    <scope>NUCLEOTIDE SEQUENCE [LARGE SCALE GENOMIC DNA]</scope>
    <source>
        <strain evidence="3 4">KCTC 12718</strain>
    </source>
</reference>
<name>A0ABS9H2B4_9BACL</name>
<accession>A0ABS9H2B4</accession>
<dbReference type="Proteomes" id="UP001649381">
    <property type="component" value="Unassembled WGS sequence"/>
</dbReference>
<keyword evidence="2" id="KW-0472">Membrane</keyword>
<proteinExistence type="predicted"/>
<keyword evidence="2" id="KW-0812">Transmembrane</keyword>
<evidence type="ECO:0000256" key="2">
    <source>
        <dbReference type="SAM" id="Phobius"/>
    </source>
</evidence>
<gene>
    <name evidence="3" type="ORF">L2716_09385</name>
</gene>
<dbReference type="PANTHER" id="PTHR40040">
    <property type="entry name" value="SMALL HYDROPHOBIC PROTEIN-RELATED"/>
    <property type="match status" value="1"/>
</dbReference>
<dbReference type="EMBL" id="JAKIJS010000001">
    <property type="protein sequence ID" value="MCF6137933.1"/>
    <property type="molecule type" value="Genomic_DNA"/>
</dbReference>
<evidence type="ECO:0000256" key="1">
    <source>
        <dbReference type="SAM" id="MobiDB-lite"/>
    </source>
</evidence>
<sequence length="121" mass="13642">MENNRYDREERTHREYDNDFMEETAAEVLPLPEQERGYENNTNRDRDFEEGSDEQNEGRGVGYFALALSVLSLFFLPVLLGAAGIIVGFFARRRGASTTGNWAIGLGIASIVVSLIFVPFF</sequence>
<evidence type="ECO:0000313" key="3">
    <source>
        <dbReference type="EMBL" id="MCF6137933.1"/>
    </source>
</evidence>
<keyword evidence="2" id="KW-1133">Transmembrane helix</keyword>